<keyword evidence="7" id="KW-0862">Zinc</keyword>
<sequence length="415" mass="44443">MAYLAGLVAFALVIFISVCLHEAGHMLTAKAFGMKVTEYFAGFGPKLWSFRRGETEYGLKGIPLGGYVKIVGMTPHDEDVRPEDEHRAMWRRPVWQRTIVLVAGSATHLILAVVGIWLMAMISGLPNPDLPKGQLSQPAVINLEECAIAAPDRADCIASDPRSPAAAAGFADGDRITSINGTPVNTWGDAIDTIQALPAGQAAAVTVQRSGAPVELKVSPVTVQRPALDEDGKAGPARAVSAVGVSLNATVPYTVTYGPVAAMGATADRTGDLVTGTFTALKKFPEKVPKLWTAITGGERDQDTPVSVVGVSRLGGEAVEHGLWSVFFSLFIGFNFFVGIFNLLPLLPLDGGHLAIIWFEKVRSWIYRLIKRPDPGRVNYMKLMPLTYAVILVFGAITLLTVGADIVNPVTLFPR</sequence>
<comment type="cofactor">
    <cofactor evidence="1">
        <name>Zn(2+)</name>
        <dbReference type="ChEBI" id="CHEBI:29105"/>
    </cofactor>
</comment>
<name>A0ABN2KKZ8_9ACTN</name>
<evidence type="ECO:0000256" key="1">
    <source>
        <dbReference type="ARBA" id="ARBA00001947"/>
    </source>
</evidence>
<keyword evidence="5 11" id="KW-0812">Transmembrane</keyword>
<dbReference type="PANTHER" id="PTHR42837">
    <property type="entry name" value="REGULATOR OF SIGMA-E PROTEASE RSEP"/>
    <property type="match status" value="1"/>
</dbReference>
<feature type="domain" description="Peptidase M50" evidence="12">
    <location>
        <begin position="9"/>
        <end position="364"/>
    </location>
</feature>
<gene>
    <name evidence="14" type="ORF">GCM10009681_32280</name>
</gene>
<evidence type="ECO:0000259" key="13">
    <source>
        <dbReference type="Pfam" id="PF17820"/>
    </source>
</evidence>
<evidence type="ECO:0000313" key="15">
    <source>
        <dbReference type="Proteomes" id="UP001500655"/>
    </source>
</evidence>
<protein>
    <submittedName>
        <fullName evidence="14">M50 family metallopeptidase</fullName>
    </submittedName>
</protein>
<dbReference type="EMBL" id="BAAALS010000014">
    <property type="protein sequence ID" value="GAA1758597.1"/>
    <property type="molecule type" value="Genomic_DNA"/>
</dbReference>
<comment type="caution">
    <text evidence="14">The sequence shown here is derived from an EMBL/GenBank/DDBJ whole genome shotgun (WGS) entry which is preliminary data.</text>
</comment>
<dbReference type="PANTHER" id="PTHR42837:SF2">
    <property type="entry name" value="MEMBRANE METALLOPROTEASE ARASP2, CHLOROPLASTIC-RELATED"/>
    <property type="match status" value="1"/>
</dbReference>
<keyword evidence="9" id="KW-0482">Metalloprotease</keyword>
<evidence type="ECO:0000256" key="11">
    <source>
        <dbReference type="SAM" id="Phobius"/>
    </source>
</evidence>
<keyword evidence="4" id="KW-0645">Protease</keyword>
<proteinExistence type="inferred from homology"/>
<keyword evidence="8 11" id="KW-1133">Transmembrane helix</keyword>
<dbReference type="CDD" id="cd06163">
    <property type="entry name" value="S2P-M50_PDZ_RseP-like"/>
    <property type="match status" value="1"/>
</dbReference>
<evidence type="ECO:0000256" key="2">
    <source>
        <dbReference type="ARBA" id="ARBA00004141"/>
    </source>
</evidence>
<evidence type="ECO:0000256" key="9">
    <source>
        <dbReference type="ARBA" id="ARBA00023049"/>
    </source>
</evidence>
<dbReference type="SUPFAM" id="SSF50156">
    <property type="entry name" value="PDZ domain-like"/>
    <property type="match status" value="1"/>
</dbReference>
<evidence type="ECO:0000256" key="10">
    <source>
        <dbReference type="ARBA" id="ARBA00023136"/>
    </source>
</evidence>
<keyword evidence="10 11" id="KW-0472">Membrane</keyword>
<keyword evidence="6" id="KW-0378">Hydrolase</keyword>
<evidence type="ECO:0000313" key="14">
    <source>
        <dbReference type="EMBL" id="GAA1758597.1"/>
    </source>
</evidence>
<evidence type="ECO:0000256" key="8">
    <source>
        <dbReference type="ARBA" id="ARBA00022989"/>
    </source>
</evidence>
<dbReference type="InterPro" id="IPR008915">
    <property type="entry name" value="Peptidase_M50"/>
</dbReference>
<organism evidence="14 15">
    <name type="scientific">Luedemannella helvata</name>
    <dbReference type="NCBI Taxonomy" id="349315"/>
    <lineage>
        <taxon>Bacteria</taxon>
        <taxon>Bacillati</taxon>
        <taxon>Actinomycetota</taxon>
        <taxon>Actinomycetes</taxon>
        <taxon>Micromonosporales</taxon>
        <taxon>Micromonosporaceae</taxon>
        <taxon>Luedemannella</taxon>
    </lineage>
</organism>
<evidence type="ECO:0000256" key="5">
    <source>
        <dbReference type="ARBA" id="ARBA00022692"/>
    </source>
</evidence>
<keyword evidence="15" id="KW-1185">Reference proteome</keyword>
<dbReference type="Pfam" id="PF17820">
    <property type="entry name" value="PDZ_6"/>
    <property type="match status" value="1"/>
</dbReference>
<feature type="transmembrane region" description="Helical" evidence="11">
    <location>
        <begin position="386"/>
        <end position="407"/>
    </location>
</feature>
<feature type="domain" description="PDZ" evidence="13">
    <location>
        <begin position="160"/>
        <end position="209"/>
    </location>
</feature>
<accession>A0ABN2KKZ8</accession>
<evidence type="ECO:0000256" key="6">
    <source>
        <dbReference type="ARBA" id="ARBA00022801"/>
    </source>
</evidence>
<comment type="similarity">
    <text evidence="3">Belongs to the peptidase M50B family.</text>
</comment>
<evidence type="ECO:0000256" key="7">
    <source>
        <dbReference type="ARBA" id="ARBA00022833"/>
    </source>
</evidence>
<dbReference type="InterPro" id="IPR041489">
    <property type="entry name" value="PDZ_6"/>
</dbReference>
<dbReference type="Proteomes" id="UP001500655">
    <property type="component" value="Unassembled WGS sequence"/>
</dbReference>
<comment type="subcellular location">
    <subcellularLocation>
        <location evidence="2">Membrane</location>
        <topology evidence="2">Multi-pass membrane protein</topology>
    </subcellularLocation>
</comment>
<dbReference type="Gene3D" id="2.30.42.10">
    <property type="match status" value="1"/>
</dbReference>
<dbReference type="InterPro" id="IPR036034">
    <property type="entry name" value="PDZ_sf"/>
</dbReference>
<dbReference type="InterPro" id="IPR004387">
    <property type="entry name" value="Pept_M50_Zn"/>
</dbReference>
<dbReference type="Pfam" id="PF02163">
    <property type="entry name" value="Peptidase_M50"/>
    <property type="match status" value="1"/>
</dbReference>
<reference evidence="14 15" key="1">
    <citation type="journal article" date="2019" name="Int. J. Syst. Evol. Microbiol.">
        <title>The Global Catalogue of Microorganisms (GCM) 10K type strain sequencing project: providing services to taxonomists for standard genome sequencing and annotation.</title>
        <authorList>
            <consortium name="The Broad Institute Genomics Platform"/>
            <consortium name="The Broad Institute Genome Sequencing Center for Infectious Disease"/>
            <person name="Wu L."/>
            <person name="Ma J."/>
        </authorList>
    </citation>
    <scope>NUCLEOTIDE SEQUENCE [LARGE SCALE GENOMIC DNA]</scope>
    <source>
        <strain evidence="14 15">JCM 13249</strain>
    </source>
</reference>
<dbReference type="RefSeq" id="WP_344082331.1">
    <property type="nucleotide sequence ID" value="NZ_BAAALS010000014.1"/>
</dbReference>
<evidence type="ECO:0000256" key="4">
    <source>
        <dbReference type="ARBA" id="ARBA00022670"/>
    </source>
</evidence>
<feature type="transmembrane region" description="Helical" evidence="11">
    <location>
        <begin position="99"/>
        <end position="122"/>
    </location>
</feature>
<evidence type="ECO:0000259" key="12">
    <source>
        <dbReference type="Pfam" id="PF02163"/>
    </source>
</evidence>
<evidence type="ECO:0000256" key="3">
    <source>
        <dbReference type="ARBA" id="ARBA00007931"/>
    </source>
</evidence>